<reference evidence="2" key="1">
    <citation type="submission" date="2016-11" db="UniProtKB">
        <authorList>
            <consortium name="WormBaseParasite"/>
        </authorList>
    </citation>
    <scope>IDENTIFICATION</scope>
</reference>
<dbReference type="WBParaSite" id="L893_g3737.t1">
    <property type="protein sequence ID" value="L893_g3737.t1"/>
    <property type="gene ID" value="L893_g3737"/>
</dbReference>
<evidence type="ECO:0000313" key="1">
    <source>
        <dbReference type="Proteomes" id="UP000095287"/>
    </source>
</evidence>
<accession>A0A1I8AAF9</accession>
<proteinExistence type="predicted"/>
<organism evidence="1 2">
    <name type="scientific">Steinernema glaseri</name>
    <dbReference type="NCBI Taxonomy" id="37863"/>
    <lineage>
        <taxon>Eukaryota</taxon>
        <taxon>Metazoa</taxon>
        <taxon>Ecdysozoa</taxon>
        <taxon>Nematoda</taxon>
        <taxon>Chromadorea</taxon>
        <taxon>Rhabditida</taxon>
        <taxon>Tylenchina</taxon>
        <taxon>Panagrolaimomorpha</taxon>
        <taxon>Strongyloidoidea</taxon>
        <taxon>Steinernematidae</taxon>
        <taxon>Steinernema</taxon>
    </lineage>
</organism>
<name>A0A1I8AAF9_9BILA</name>
<dbReference type="AlphaFoldDB" id="A0A1I8AAF9"/>
<keyword evidence="1" id="KW-1185">Reference proteome</keyword>
<sequence>KALRGAQSKMSLQSSGPDVRAYGAEAVQVPLEVVEGDVGGGDTVVGVSVSVSFASCWSKRRAIGLFAALATLLAPRTSEQL</sequence>
<protein>
    <submittedName>
        <fullName evidence="2">LysR family transcriptional regulator</fullName>
    </submittedName>
</protein>
<dbReference type="Proteomes" id="UP000095287">
    <property type="component" value="Unplaced"/>
</dbReference>
<evidence type="ECO:0000313" key="2">
    <source>
        <dbReference type="WBParaSite" id="L893_g3737.t1"/>
    </source>
</evidence>